<evidence type="ECO:0000313" key="4">
    <source>
        <dbReference type="Proteomes" id="UP000673447"/>
    </source>
</evidence>
<dbReference type="Proteomes" id="UP000673447">
    <property type="component" value="Unassembled WGS sequence"/>
</dbReference>
<feature type="signal peptide" evidence="1">
    <location>
        <begin position="1"/>
        <end position="21"/>
    </location>
</feature>
<dbReference type="GO" id="GO:0006508">
    <property type="term" value="P:proteolysis"/>
    <property type="evidence" value="ECO:0007669"/>
    <property type="project" value="InterPro"/>
</dbReference>
<keyword evidence="4" id="KW-1185">Reference proteome</keyword>
<comment type="caution">
    <text evidence="3">The sequence shown here is derived from an EMBL/GenBank/DDBJ whole genome shotgun (WGS) entry which is preliminary data.</text>
</comment>
<feature type="chain" id="PRO_5037988922" evidence="1">
    <location>
        <begin position="22"/>
        <end position="296"/>
    </location>
</feature>
<protein>
    <submittedName>
        <fullName evidence="3">M20/M25/M40 family metallo-hydrolase</fullName>
    </submittedName>
</protein>
<feature type="domain" description="Peptidase M28" evidence="2">
    <location>
        <begin position="78"/>
        <end position="282"/>
    </location>
</feature>
<sequence length="296" mass="31942">MRQLRLAILATALAFPCLAHARDNAIPDVARQWTDQVASISAGDDTAARGKAIQQRLDALGLKWREEAFTQDKQQGRNIIADLGGPEGASLLLIGAHYDRVAQGRGATDNASGSAAVLELASALKARPLAKHRVAVAFWDLEEKGLLGSKAYVADKDREKPALYVNFDVFGWGDTLWMMAPRPDAPLAAETAAAAKSNGMPLSAGDKYPPTDHQAFLEAKLPAVSFSLTDADEIKGVLRMYQQLYAKQKPTNPPKIMQVIHSDRDTVAELDPANVPRALKTIEDALRTWDAGASPP</sequence>
<dbReference type="GO" id="GO:0008235">
    <property type="term" value="F:metalloexopeptidase activity"/>
    <property type="evidence" value="ECO:0007669"/>
    <property type="project" value="InterPro"/>
</dbReference>
<dbReference type="Pfam" id="PF04389">
    <property type="entry name" value="Peptidase_M28"/>
    <property type="match status" value="1"/>
</dbReference>
<dbReference type="SUPFAM" id="SSF53187">
    <property type="entry name" value="Zn-dependent exopeptidases"/>
    <property type="match status" value="1"/>
</dbReference>
<dbReference type="RefSeq" id="WP_210536936.1">
    <property type="nucleotide sequence ID" value="NZ_JAGKTC010000002.1"/>
</dbReference>
<organism evidence="3 4">
    <name type="scientific">Pseudoxanthomonas helianthi</name>
    <dbReference type="NCBI Taxonomy" id="1453541"/>
    <lineage>
        <taxon>Bacteria</taxon>
        <taxon>Pseudomonadati</taxon>
        <taxon>Pseudomonadota</taxon>
        <taxon>Gammaproteobacteria</taxon>
        <taxon>Lysobacterales</taxon>
        <taxon>Lysobacteraceae</taxon>
        <taxon>Pseudoxanthomonas</taxon>
    </lineage>
</organism>
<reference evidence="3" key="1">
    <citation type="journal article" date="2016" name="Int. J. Syst. Evol. Microbiol.">
        <title>Pseudoxanthomonas helianthi sp. nov., isolated from roots of Jerusalem artichoke (Helianthus tuberosus).</title>
        <authorList>
            <person name="Kittiwongwattana C."/>
            <person name="Thawai C."/>
        </authorList>
    </citation>
    <scope>NUCLEOTIDE SEQUENCE</scope>
    <source>
        <strain evidence="3">110414</strain>
    </source>
</reference>
<dbReference type="AlphaFoldDB" id="A0A940X384"/>
<proteinExistence type="predicted"/>
<gene>
    <name evidence="3" type="ORF">J5837_11870</name>
</gene>
<dbReference type="EMBL" id="JAGKTC010000002">
    <property type="protein sequence ID" value="MBP3985103.1"/>
    <property type="molecule type" value="Genomic_DNA"/>
</dbReference>
<dbReference type="PANTHER" id="PTHR12147">
    <property type="entry name" value="METALLOPEPTIDASE M28 FAMILY MEMBER"/>
    <property type="match status" value="1"/>
</dbReference>
<reference evidence="3" key="2">
    <citation type="submission" date="2021-03" db="EMBL/GenBank/DDBJ databases">
        <authorList>
            <person name="Cao W."/>
        </authorList>
    </citation>
    <scope>NUCLEOTIDE SEQUENCE</scope>
    <source>
        <strain evidence="3">110414</strain>
    </source>
</reference>
<evidence type="ECO:0000259" key="2">
    <source>
        <dbReference type="Pfam" id="PF04389"/>
    </source>
</evidence>
<dbReference type="InterPro" id="IPR007484">
    <property type="entry name" value="Peptidase_M28"/>
</dbReference>
<evidence type="ECO:0000313" key="3">
    <source>
        <dbReference type="EMBL" id="MBP3985103.1"/>
    </source>
</evidence>
<accession>A0A940X384</accession>
<dbReference type="Gene3D" id="3.40.630.10">
    <property type="entry name" value="Zn peptidases"/>
    <property type="match status" value="1"/>
</dbReference>
<evidence type="ECO:0000256" key="1">
    <source>
        <dbReference type="SAM" id="SignalP"/>
    </source>
</evidence>
<keyword evidence="1" id="KW-0732">Signal</keyword>
<dbReference type="InterPro" id="IPR045175">
    <property type="entry name" value="M28_fam"/>
</dbReference>
<name>A0A940X384_9GAMM</name>
<dbReference type="PANTHER" id="PTHR12147:SF26">
    <property type="entry name" value="PEPTIDASE M28 DOMAIN-CONTAINING PROTEIN"/>
    <property type="match status" value="1"/>
</dbReference>